<feature type="region of interest" description="Disordered" evidence="2">
    <location>
        <begin position="1"/>
        <end position="21"/>
    </location>
</feature>
<dbReference type="EMBL" id="JANBPK010000881">
    <property type="protein sequence ID" value="KAJ2929302.1"/>
    <property type="molecule type" value="Genomic_DNA"/>
</dbReference>
<evidence type="ECO:0000256" key="2">
    <source>
        <dbReference type="SAM" id="MobiDB-lite"/>
    </source>
</evidence>
<feature type="non-terminal residue" evidence="3">
    <location>
        <position position="522"/>
    </location>
</feature>
<dbReference type="OrthoDB" id="2835096at2759"/>
<evidence type="ECO:0000256" key="1">
    <source>
        <dbReference type="SAM" id="Coils"/>
    </source>
</evidence>
<dbReference type="Gene3D" id="3.80.10.10">
    <property type="entry name" value="Ribonuclease Inhibitor"/>
    <property type="match status" value="1"/>
</dbReference>
<evidence type="ECO:0008006" key="5">
    <source>
        <dbReference type="Google" id="ProtNLM"/>
    </source>
</evidence>
<feature type="coiled-coil region" evidence="1">
    <location>
        <begin position="31"/>
        <end position="65"/>
    </location>
</feature>
<feature type="compositionally biased region" description="Basic and acidic residues" evidence="2">
    <location>
        <begin position="1"/>
        <end position="11"/>
    </location>
</feature>
<comment type="caution">
    <text evidence="3">The sequence shown here is derived from an EMBL/GenBank/DDBJ whole genome shotgun (WGS) entry which is preliminary data.</text>
</comment>
<dbReference type="Proteomes" id="UP001140091">
    <property type="component" value="Unassembled WGS sequence"/>
</dbReference>
<dbReference type="AlphaFoldDB" id="A0A9W8MGS1"/>
<proteinExistence type="predicted"/>
<organism evidence="3 4">
    <name type="scientific">Candolleomyces eurysporus</name>
    <dbReference type="NCBI Taxonomy" id="2828524"/>
    <lineage>
        <taxon>Eukaryota</taxon>
        <taxon>Fungi</taxon>
        <taxon>Dikarya</taxon>
        <taxon>Basidiomycota</taxon>
        <taxon>Agaricomycotina</taxon>
        <taxon>Agaricomycetes</taxon>
        <taxon>Agaricomycetidae</taxon>
        <taxon>Agaricales</taxon>
        <taxon>Agaricineae</taxon>
        <taxon>Psathyrellaceae</taxon>
        <taxon>Candolleomyces</taxon>
    </lineage>
</organism>
<evidence type="ECO:0000313" key="3">
    <source>
        <dbReference type="EMBL" id="KAJ2929302.1"/>
    </source>
</evidence>
<dbReference type="InterPro" id="IPR032675">
    <property type="entry name" value="LRR_dom_sf"/>
</dbReference>
<keyword evidence="1" id="KW-0175">Coiled coil</keyword>
<reference evidence="3" key="1">
    <citation type="submission" date="2022-06" db="EMBL/GenBank/DDBJ databases">
        <title>Genome Sequence of Candolleomyces eurysporus.</title>
        <authorList>
            <person name="Buettner E."/>
        </authorList>
    </citation>
    <scope>NUCLEOTIDE SEQUENCE</scope>
    <source>
        <strain evidence="3">VTCC 930004</strain>
    </source>
</reference>
<gene>
    <name evidence="3" type="ORF">H1R20_g7790</name>
</gene>
<accession>A0A9W8MGS1</accession>
<evidence type="ECO:0000313" key="4">
    <source>
        <dbReference type="Proteomes" id="UP001140091"/>
    </source>
</evidence>
<keyword evidence="4" id="KW-1185">Reference proteome</keyword>
<sequence>MLPEQPKHLDHLFSSNRPPSPQECTSAQNFVQLCDEELTFVESQLANLQQQVDQLVSRRSLIQANRRRYLDVLSARRQLPPEIIASFIQLAVALPYDGDQSQQPRQARYRVGSVLPFMLVSKEWYETACGIAHFWTELKLDVTEVSGESTLQLLETASKRFQRASELPLSLTIALSTSNPFNDKVAQFAHSIAARTAAFDISFEANSDPDLDLLAQFFRGPFPGALMWPKLQTLHINMRSQGKHFIDLRLRNAFSDPQRFPALRSVTIVGPQGIFSALDLPWSGLSTLRLDSFHMSRIGIGHYLSVLGQCANLQSLHLSIQGLANESCPANGLPLITLPRLTHLYFEYTQYNERFIATILTCLQLPSLQSLTSVNDGHHTTIVRNLIHLFHRWGCQESLKYLEINLGAALGNSANDLRSMFRETPRLFGLKMSGQRLHAGCLSGIPESVQDLTVGTSFPAVDDARHSFLNFLRVRNRSLLSIDSTPMKARLDIVDSMDTASFCESLQALKAEFGSTLDVVMS</sequence>
<name>A0A9W8MGS1_9AGAR</name>
<dbReference type="SUPFAM" id="SSF52047">
    <property type="entry name" value="RNI-like"/>
    <property type="match status" value="1"/>
</dbReference>
<protein>
    <recommendedName>
        <fullName evidence="5">F-box domain-containing protein</fullName>
    </recommendedName>
</protein>